<dbReference type="EMBL" id="CP145132">
    <property type="protein sequence ID" value="WWC53956.1"/>
    <property type="molecule type" value="Genomic_DNA"/>
</dbReference>
<dbReference type="RefSeq" id="WP_141745216.1">
    <property type="nucleotide sequence ID" value="NZ_CAJHLJ010000006.1"/>
</dbReference>
<proteinExistence type="predicted"/>
<evidence type="ECO:0000313" key="1">
    <source>
        <dbReference type="EMBL" id="MCY3087521.1"/>
    </source>
</evidence>
<reference evidence="2 3" key="1">
    <citation type="journal article" date="2020" name="J. Bacteriol.">
        <title>Aerococcus urinae Isolated from Women with Lower Urinary Tract Symptoms: In Vitro Aggregation and Genome Analysis.</title>
        <authorList>
            <person name="Hilt E.E."/>
            <person name="Putonti C."/>
            <person name="Thomas-White K."/>
            <person name="Lewis A.L."/>
            <person name="Visick K.L."/>
            <person name="Gilbert N.M."/>
            <person name="Wolfe A.J."/>
        </authorList>
    </citation>
    <scope>NUCLEOTIDE SEQUENCE [LARGE SCALE GENOMIC DNA]</scope>
    <source>
        <strain evidence="2 3">UMB1016</strain>
    </source>
</reference>
<evidence type="ECO:0000313" key="2">
    <source>
        <dbReference type="EMBL" id="WWC53956.1"/>
    </source>
</evidence>
<name>A0A9Q4DD41_9LACT</name>
<dbReference type="AlphaFoldDB" id="A0A9Q4DD41"/>
<evidence type="ECO:0000313" key="4">
    <source>
        <dbReference type="Proteomes" id="UP001069047"/>
    </source>
</evidence>
<accession>A0A9Q4DD41</accession>
<dbReference type="Proteomes" id="UP001069047">
    <property type="component" value="Unassembled WGS sequence"/>
</dbReference>
<sequence length="287" mass="34191">MFNKERICPVYILINFSQKVELYQEDRETESLNDKLNTLYLEIPKERADDFKDDIIRRFKFSFFSNQVMARKFNDFLIIDLIIIDIVNQVELITDNESIEQFINSIKEIYLENLISKNIFDKNLKLMEQPRVNDDMILITFNNHNTFHSKNYEDFVEFLEKYSIEYKEFMTTEFEYNHGASNGGTEFVLAIVAVAFSFIKMAYKDYVSKYGYYNPLTGKSADDIIDIAKKHIEKQYGHKYEKLELDLFDTDINFKHKVILKSDEEKNNKYYIIVNDLGKIEKVCRIV</sequence>
<protein>
    <submittedName>
        <fullName evidence="1">Uncharacterized protein</fullName>
    </submittedName>
</protein>
<gene>
    <name evidence="2" type="ORF">DBT44_0006005</name>
    <name evidence="1" type="ORF">ODY61_05230</name>
</gene>
<evidence type="ECO:0000313" key="3">
    <source>
        <dbReference type="Proteomes" id="UP000250354"/>
    </source>
</evidence>
<dbReference type="Proteomes" id="UP000250354">
    <property type="component" value="Chromosome"/>
</dbReference>
<organism evidence="1 4">
    <name type="scientific">Aerococcus mictus</name>
    <dbReference type="NCBI Taxonomy" id="2976810"/>
    <lineage>
        <taxon>Bacteria</taxon>
        <taxon>Bacillati</taxon>
        <taxon>Bacillota</taxon>
        <taxon>Bacilli</taxon>
        <taxon>Lactobacillales</taxon>
        <taxon>Aerococcaceae</taxon>
        <taxon>Aerococcus</taxon>
    </lineage>
</organism>
<reference evidence="2" key="3">
    <citation type="submission" date="2024-02" db="EMBL/GenBank/DDBJ databases">
        <authorList>
            <person name="Choi B."/>
        </authorList>
    </citation>
    <scope>NUCLEOTIDE SEQUENCE</scope>
    <source>
        <strain evidence="2">UMB1016</strain>
    </source>
</reference>
<dbReference type="GeneID" id="86858402"/>
<dbReference type="EMBL" id="JAOTMY010000002">
    <property type="protein sequence ID" value="MCY3087521.1"/>
    <property type="molecule type" value="Genomic_DNA"/>
</dbReference>
<keyword evidence="3" id="KW-1185">Reference proteome</keyword>
<reference evidence="1" key="2">
    <citation type="submission" date="2022-09" db="EMBL/GenBank/DDBJ databases">
        <title>Aerococcus urinae taxonomy study.</title>
        <authorList>
            <person name="Christensen J."/>
            <person name="Senneby E."/>
        </authorList>
    </citation>
    <scope>NUCLEOTIDE SEQUENCE</scope>
    <source>
        <strain evidence="1">LUND-41-B12</strain>
    </source>
</reference>